<organism evidence="2 3">
    <name type="scientific">Podarcis lilfordi</name>
    <name type="common">Lilford's wall lizard</name>
    <dbReference type="NCBI Taxonomy" id="74358"/>
    <lineage>
        <taxon>Eukaryota</taxon>
        <taxon>Metazoa</taxon>
        <taxon>Chordata</taxon>
        <taxon>Craniata</taxon>
        <taxon>Vertebrata</taxon>
        <taxon>Euteleostomi</taxon>
        <taxon>Lepidosauria</taxon>
        <taxon>Squamata</taxon>
        <taxon>Bifurcata</taxon>
        <taxon>Unidentata</taxon>
        <taxon>Episquamata</taxon>
        <taxon>Laterata</taxon>
        <taxon>Lacertibaenia</taxon>
        <taxon>Lacertidae</taxon>
        <taxon>Podarcis</taxon>
    </lineage>
</organism>
<evidence type="ECO:0000313" key="3">
    <source>
        <dbReference type="Proteomes" id="UP001178461"/>
    </source>
</evidence>
<sequence length="102" mass="11486">MSAVQVLVSQLMLNCFAKVRSNPKPPSKVEGEAKEFRESRAYKDDGPGLNPEPKDSSRFQVVLCSDNDGYCLPRDFQCHNGLAFKEPWNDCPFSDVLKCCVR</sequence>
<evidence type="ECO:0000313" key="2">
    <source>
        <dbReference type="EMBL" id="CAI5771431.1"/>
    </source>
</evidence>
<feature type="compositionally biased region" description="Basic and acidic residues" evidence="1">
    <location>
        <begin position="27"/>
        <end position="55"/>
    </location>
</feature>
<dbReference type="AlphaFoldDB" id="A0AA35P0W1"/>
<feature type="region of interest" description="Disordered" evidence="1">
    <location>
        <begin position="22"/>
        <end position="55"/>
    </location>
</feature>
<accession>A0AA35P0W1</accession>
<proteinExistence type="predicted"/>
<name>A0AA35P0W1_9SAUR</name>
<protein>
    <submittedName>
        <fullName evidence="2">Uncharacterized protein</fullName>
    </submittedName>
</protein>
<dbReference type="EMBL" id="OX395128">
    <property type="protein sequence ID" value="CAI5771431.1"/>
    <property type="molecule type" value="Genomic_DNA"/>
</dbReference>
<gene>
    <name evidence="2" type="ORF">PODLI_1B014212</name>
</gene>
<evidence type="ECO:0000256" key="1">
    <source>
        <dbReference type="SAM" id="MobiDB-lite"/>
    </source>
</evidence>
<dbReference type="Proteomes" id="UP001178461">
    <property type="component" value="Chromosome 3"/>
</dbReference>
<reference evidence="2" key="1">
    <citation type="submission" date="2022-12" db="EMBL/GenBank/DDBJ databases">
        <authorList>
            <person name="Alioto T."/>
            <person name="Alioto T."/>
            <person name="Gomez Garrido J."/>
        </authorList>
    </citation>
    <scope>NUCLEOTIDE SEQUENCE</scope>
</reference>
<keyword evidence="3" id="KW-1185">Reference proteome</keyword>